<evidence type="ECO:0000313" key="2">
    <source>
        <dbReference type="Proteomes" id="UP000276417"/>
    </source>
</evidence>
<keyword evidence="2" id="KW-1185">Reference proteome</keyword>
<dbReference type="InterPro" id="IPR009387">
    <property type="entry name" value="HigB-2"/>
</dbReference>
<dbReference type="RefSeq" id="WP_124867120.1">
    <property type="nucleotide sequence ID" value="NZ_CP034183.1"/>
</dbReference>
<evidence type="ECO:0000313" key="1">
    <source>
        <dbReference type="EMBL" id="AZI41406.1"/>
    </source>
</evidence>
<gene>
    <name evidence="1" type="ORF">EHF33_00435</name>
</gene>
<name>A0A3G8YK30_9DEIO</name>
<accession>A0A3G8YK30</accession>
<reference evidence="1 2" key="1">
    <citation type="submission" date="2018-11" db="EMBL/GenBank/DDBJ databases">
        <title>Deinococcus shelandsis sp. nov., isolated from South Shetland Islands soil of Antarctica.</title>
        <authorList>
            <person name="Tian J."/>
        </authorList>
    </citation>
    <scope>NUCLEOTIDE SEQUENCE [LARGE SCALE GENOMIC DNA]</scope>
    <source>
        <strain evidence="1 2">S14-83T</strain>
    </source>
</reference>
<evidence type="ECO:0008006" key="3">
    <source>
        <dbReference type="Google" id="ProtNLM"/>
    </source>
</evidence>
<dbReference type="OrthoDB" id="197283at2"/>
<sequence length="105" mass="12120">MVIVETSVFTRRIQQFLVDDEHRELQSLLVARPHLGKVIQGGGGLRKTRYSYNNLGKSKALRLIYYYAETRQQLLMLYVYPKSETADLTKSQVAALRKLIEATYP</sequence>
<protein>
    <recommendedName>
        <fullName evidence="3">Toxin RelE</fullName>
    </recommendedName>
</protein>
<proteinExistence type="predicted"/>
<organism evidence="1 2">
    <name type="scientific">Deinococcus psychrotolerans</name>
    <dbReference type="NCBI Taxonomy" id="2489213"/>
    <lineage>
        <taxon>Bacteria</taxon>
        <taxon>Thermotogati</taxon>
        <taxon>Deinococcota</taxon>
        <taxon>Deinococci</taxon>
        <taxon>Deinococcales</taxon>
        <taxon>Deinococcaceae</taxon>
        <taxon>Deinococcus</taxon>
    </lineage>
</organism>
<dbReference type="KEGG" id="dph:EHF33_00435"/>
<dbReference type="Pfam" id="PF06296">
    <property type="entry name" value="RelE"/>
    <property type="match status" value="1"/>
</dbReference>
<dbReference type="EMBL" id="CP034183">
    <property type="protein sequence ID" value="AZI41406.1"/>
    <property type="molecule type" value="Genomic_DNA"/>
</dbReference>
<dbReference type="Proteomes" id="UP000276417">
    <property type="component" value="Chromosome 1"/>
</dbReference>
<dbReference type="PIRSF" id="PIRSF039032">
    <property type="entry name" value="HigB-2"/>
    <property type="match status" value="1"/>
</dbReference>
<dbReference type="AlphaFoldDB" id="A0A3G8YK30"/>